<feature type="domain" description="Sialidase" evidence="4">
    <location>
        <begin position="56"/>
        <end position="350"/>
    </location>
</feature>
<dbReference type="Gene3D" id="2.120.10.10">
    <property type="match status" value="1"/>
</dbReference>
<dbReference type="EMBL" id="QWGR01000010">
    <property type="protein sequence ID" value="RIJ47059.1"/>
    <property type="molecule type" value="Genomic_DNA"/>
</dbReference>
<dbReference type="SUPFAM" id="SSF50939">
    <property type="entry name" value="Sialidases"/>
    <property type="match status" value="1"/>
</dbReference>
<evidence type="ECO:0000259" key="4">
    <source>
        <dbReference type="Pfam" id="PF13088"/>
    </source>
</evidence>
<dbReference type="CDD" id="cd15482">
    <property type="entry name" value="Sialidase_non-viral"/>
    <property type="match status" value="1"/>
</dbReference>
<comment type="caution">
    <text evidence="5">The sequence shown here is derived from an EMBL/GenBank/DDBJ whole genome shotgun (WGS) entry which is preliminary data.</text>
</comment>
<dbReference type="AlphaFoldDB" id="A0A399SWG3"/>
<evidence type="ECO:0000256" key="2">
    <source>
        <dbReference type="ARBA" id="ARBA00009348"/>
    </source>
</evidence>
<dbReference type="InterPro" id="IPR036278">
    <property type="entry name" value="Sialidase_sf"/>
</dbReference>
<organism evidence="5 6">
    <name type="scientific">Maribellus luteus</name>
    <dbReference type="NCBI Taxonomy" id="2305463"/>
    <lineage>
        <taxon>Bacteria</taxon>
        <taxon>Pseudomonadati</taxon>
        <taxon>Bacteroidota</taxon>
        <taxon>Bacteroidia</taxon>
        <taxon>Marinilabiliales</taxon>
        <taxon>Prolixibacteraceae</taxon>
        <taxon>Maribellus</taxon>
    </lineage>
</organism>
<protein>
    <recommendedName>
        <fullName evidence="3">exo-alpha-sialidase</fullName>
        <ecNumber evidence="3">3.2.1.18</ecNumber>
    </recommendedName>
</protein>
<keyword evidence="6" id="KW-1185">Reference proteome</keyword>
<evidence type="ECO:0000313" key="6">
    <source>
        <dbReference type="Proteomes" id="UP000265926"/>
    </source>
</evidence>
<dbReference type="PANTHER" id="PTHR10628">
    <property type="entry name" value="SIALIDASE"/>
    <property type="match status" value="1"/>
</dbReference>
<dbReference type="GO" id="GO:0016020">
    <property type="term" value="C:membrane"/>
    <property type="evidence" value="ECO:0007669"/>
    <property type="project" value="TreeGrafter"/>
</dbReference>
<dbReference type="InterPro" id="IPR011040">
    <property type="entry name" value="Sialidase"/>
</dbReference>
<dbReference type="OrthoDB" id="7294637at2"/>
<proteinExistence type="inferred from homology"/>
<reference evidence="5 6" key="1">
    <citation type="submission" date="2018-08" db="EMBL/GenBank/DDBJ databases">
        <title>Pallidiluteibacterium maritimus gen. nov., sp. nov., isolated from coastal sediment.</title>
        <authorList>
            <person name="Zhou L.Y."/>
        </authorList>
    </citation>
    <scope>NUCLEOTIDE SEQUENCE [LARGE SCALE GENOMIC DNA]</scope>
    <source>
        <strain evidence="5 6">XSD2</strain>
    </source>
</reference>
<dbReference type="PROSITE" id="PS51257">
    <property type="entry name" value="PROKAR_LIPOPROTEIN"/>
    <property type="match status" value="1"/>
</dbReference>
<dbReference type="Proteomes" id="UP000265926">
    <property type="component" value="Unassembled WGS sequence"/>
</dbReference>
<dbReference type="InterPro" id="IPR026856">
    <property type="entry name" value="Sialidase_fam"/>
</dbReference>
<dbReference type="PANTHER" id="PTHR10628:SF30">
    <property type="entry name" value="EXO-ALPHA-SIALIDASE"/>
    <property type="match status" value="1"/>
</dbReference>
<dbReference type="GO" id="GO:0006689">
    <property type="term" value="P:ganglioside catabolic process"/>
    <property type="evidence" value="ECO:0007669"/>
    <property type="project" value="TreeGrafter"/>
</dbReference>
<dbReference type="GO" id="GO:0009313">
    <property type="term" value="P:oligosaccharide catabolic process"/>
    <property type="evidence" value="ECO:0007669"/>
    <property type="project" value="TreeGrafter"/>
</dbReference>
<gene>
    <name evidence="5" type="ORF">D1614_16640</name>
</gene>
<comment type="similarity">
    <text evidence="2">Belongs to the glycosyl hydrolase 33 family.</text>
</comment>
<accession>A0A399SWG3</accession>
<sequence length="391" mass="43833">MKTFTVIAFLLVFATSCKLNPERDEKAIIVKELWSQSDTSYNNFRIPSLIVTSNNTLLAFAEGREGGDTGNIDILLKRSTDHGKTWESQTVVWDDGNNTCGNPCPVIDQNTGRIILFMTWNLGSDHESDIIRKKSQDTRVPYMTYSDDDGLTWSEPQNMLESCKDTSWGWYATGPGVGIQLTSAAFKGRLVIPCNNSYDAPDFEKTDGFGYGCHVLLSDDGGTSWRMSEMIEPQVNESQVVELSDGTLMMNMRSYNNKACRAFSLSTDGGETWSDIQHAAQLVEPVCQASIIHYGDYEGKNMYLFSNPAVPFSRTNMTIKTSFDDCSTWSNSKLIYEGPSAYSCLTRLNNDRIALFFECGEKSPYEKMMFVSLDPRELFTPGSVLVNFIKE</sequence>
<dbReference type="RefSeq" id="WP_119439098.1">
    <property type="nucleotide sequence ID" value="NZ_QWGR01000010.1"/>
</dbReference>
<evidence type="ECO:0000256" key="1">
    <source>
        <dbReference type="ARBA" id="ARBA00000427"/>
    </source>
</evidence>
<dbReference type="GO" id="GO:0004308">
    <property type="term" value="F:exo-alpha-sialidase activity"/>
    <property type="evidence" value="ECO:0007669"/>
    <property type="project" value="UniProtKB-EC"/>
</dbReference>
<comment type="catalytic activity">
    <reaction evidence="1">
        <text>Hydrolysis of alpha-(2-&gt;3)-, alpha-(2-&gt;6)-, alpha-(2-&gt;8)- glycosidic linkages of terminal sialic acid residues in oligosaccharides, glycoproteins, glycolipids, colominic acid and synthetic substrates.</text>
        <dbReference type="EC" id="3.2.1.18"/>
    </reaction>
</comment>
<dbReference type="Pfam" id="PF13088">
    <property type="entry name" value="BNR_2"/>
    <property type="match status" value="1"/>
</dbReference>
<evidence type="ECO:0000313" key="5">
    <source>
        <dbReference type="EMBL" id="RIJ47059.1"/>
    </source>
</evidence>
<evidence type="ECO:0000256" key="3">
    <source>
        <dbReference type="ARBA" id="ARBA00012733"/>
    </source>
</evidence>
<dbReference type="GO" id="GO:0005737">
    <property type="term" value="C:cytoplasm"/>
    <property type="evidence" value="ECO:0007669"/>
    <property type="project" value="TreeGrafter"/>
</dbReference>
<dbReference type="EC" id="3.2.1.18" evidence="3"/>
<name>A0A399SWG3_9BACT</name>